<evidence type="ECO:0000256" key="2">
    <source>
        <dbReference type="ARBA" id="ARBA00010139"/>
    </source>
</evidence>
<dbReference type="PANTHER" id="PTHR42877:SF5">
    <property type="entry name" value="L-ORNITHINE N(5)-MONOOXYGENASE-RELATED"/>
    <property type="match status" value="1"/>
</dbReference>
<dbReference type="AlphaFoldDB" id="A0A1F7ZNL8"/>
<dbReference type="Pfam" id="PF00743">
    <property type="entry name" value="FMO-like"/>
    <property type="match status" value="1"/>
</dbReference>
<sequence>MLAHTKEPRAIIIGCGVAGIALSARLKKDLNFDNFIVYERERDIGGTWFLNTYPGVGCDVDSHLYSFSFNPNPDWSKRFAEQPEILEYLNSTVDRFGIRPHVRCGIEVIEARWDEARSLWRVNLRDLQTSHTFWREAEILVSCVGTISIPKDCDIPNHESFAGAIWHSARWNHNYDLRGKTVAVVGNGCSAAQLVPHVVRDAKQVYQFQRSPQWVTSRENRQFTGYEKWCFRHAPLLGRLYRFKLWKDTDALHTLYMSESQTFVSQREKATKGAVEYIKQKSPPKYHDVLVPKFPLGCKRRIFDPGYLECLYQDNIELTTEPIVEFFAHGLRTPQRDIPVDAVILSTGFQIQQFLSPITVHGRHGTLNEHWKSTRGAQAYKGSLVTGFPNFGIVFGPNAFPAHNSVIYTNEVQAEYLIKTIFRPILSGHFAAIDVKEAAELRDANTVQAKLQTMVWSAGCSNWNLDANGRNTTNYPDHTWKFWGRLYWPRWEDFDITGDTGRRPVSL</sequence>
<name>A0A1F7ZNL8_9EURO</name>
<evidence type="ECO:0000256" key="4">
    <source>
        <dbReference type="ARBA" id="ARBA00022827"/>
    </source>
</evidence>
<keyword evidence="5" id="KW-0560">Oxidoreductase</keyword>
<dbReference type="GeneID" id="34453621"/>
<organism evidence="6 7">
    <name type="scientific">Aspergillus bombycis</name>
    <dbReference type="NCBI Taxonomy" id="109264"/>
    <lineage>
        <taxon>Eukaryota</taxon>
        <taxon>Fungi</taxon>
        <taxon>Dikarya</taxon>
        <taxon>Ascomycota</taxon>
        <taxon>Pezizomycotina</taxon>
        <taxon>Eurotiomycetes</taxon>
        <taxon>Eurotiomycetidae</taxon>
        <taxon>Eurotiales</taxon>
        <taxon>Aspergillaceae</taxon>
        <taxon>Aspergillus</taxon>
    </lineage>
</organism>
<dbReference type="EMBL" id="LYCR01000122">
    <property type="protein sequence ID" value="OGM41046.1"/>
    <property type="molecule type" value="Genomic_DNA"/>
</dbReference>
<dbReference type="InterPro" id="IPR051209">
    <property type="entry name" value="FAD-bind_Monooxygenase_sf"/>
</dbReference>
<evidence type="ECO:0000256" key="5">
    <source>
        <dbReference type="ARBA" id="ARBA00023002"/>
    </source>
</evidence>
<comment type="caution">
    <text evidence="6">The sequence shown here is derived from an EMBL/GenBank/DDBJ whole genome shotgun (WGS) entry which is preliminary data.</text>
</comment>
<dbReference type="Proteomes" id="UP000179179">
    <property type="component" value="Unassembled WGS sequence"/>
</dbReference>
<evidence type="ECO:0000256" key="3">
    <source>
        <dbReference type="ARBA" id="ARBA00022630"/>
    </source>
</evidence>
<dbReference type="GO" id="GO:0050661">
    <property type="term" value="F:NADP binding"/>
    <property type="evidence" value="ECO:0007669"/>
    <property type="project" value="InterPro"/>
</dbReference>
<evidence type="ECO:0000313" key="7">
    <source>
        <dbReference type="Proteomes" id="UP000179179"/>
    </source>
</evidence>
<dbReference type="SUPFAM" id="SSF51905">
    <property type="entry name" value="FAD/NAD(P)-binding domain"/>
    <property type="match status" value="2"/>
</dbReference>
<comment type="similarity">
    <text evidence="2">Belongs to the FAD-binding monooxygenase family.</text>
</comment>
<keyword evidence="7" id="KW-1185">Reference proteome</keyword>
<comment type="cofactor">
    <cofactor evidence="1">
        <name>FAD</name>
        <dbReference type="ChEBI" id="CHEBI:57692"/>
    </cofactor>
</comment>
<dbReference type="InterPro" id="IPR036188">
    <property type="entry name" value="FAD/NAD-bd_sf"/>
</dbReference>
<evidence type="ECO:0000256" key="1">
    <source>
        <dbReference type="ARBA" id="ARBA00001974"/>
    </source>
</evidence>
<evidence type="ECO:0000313" key="6">
    <source>
        <dbReference type="EMBL" id="OGM41046.1"/>
    </source>
</evidence>
<keyword evidence="4" id="KW-0274">FAD</keyword>
<accession>A0A1F7ZNL8</accession>
<dbReference type="GO" id="GO:0050660">
    <property type="term" value="F:flavin adenine dinucleotide binding"/>
    <property type="evidence" value="ECO:0007669"/>
    <property type="project" value="InterPro"/>
</dbReference>
<protein>
    <recommendedName>
        <fullName evidence="8">Monooxygenase</fullName>
    </recommendedName>
</protein>
<dbReference type="OrthoDB" id="74360at2759"/>
<evidence type="ECO:0008006" key="8">
    <source>
        <dbReference type="Google" id="ProtNLM"/>
    </source>
</evidence>
<reference evidence="6 7" key="1">
    <citation type="journal article" date="2016" name="Genome Biol. Evol.">
        <title>Draft genome sequence of an aflatoxigenic Aspergillus species, A. bombycis.</title>
        <authorList>
            <person name="Moore G.G."/>
            <person name="Mack B.M."/>
            <person name="Beltz S.B."/>
            <person name="Gilbert M.K."/>
        </authorList>
    </citation>
    <scope>NUCLEOTIDE SEQUENCE [LARGE SCALE GENOMIC DNA]</scope>
    <source>
        <strain evidence="7">NRRL 26010</strain>
    </source>
</reference>
<dbReference type="GO" id="GO:0004499">
    <property type="term" value="F:N,N-dimethylaniline monooxygenase activity"/>
    <property type="evidence" value="ECO:0007669"/>
    <property type="project" value="InterPro"/>
</dbReference>
<keyword evidence="3" id="KW-0285">Flavoprotein</keyword>
<dbReference type="Gene3D" id="3.50.50.60">
    <property type="entry name" value="FAD/NAD(P)-binding domain"/>
    <property type="match status" value="3"/>
</dbReference>
<proteinExistence type="inferred from homology"/>
<dbReference type="RefSeq" id="XP_022384763.1">
    <property type="nucleotide sequence ID" value="XM_022537359.1"/>
</dbReference>
<gene>
    <name evidence="6" type="ORF">ABOM_010231</name>
</gene>
<dbReference type="PANTHER" id="PTHR42877">
    <property type="entry name" value="L-ORNITHINE N(5)-MONOOXYGENASE-RELATED"/>
    <property type="match status" value="1"/>
</dbReference>
<dbReference type="InterPro" id="IPR020946">
    <property type="entry name" value="Flavin_mOase-like"/>
</dbReference>